<sequence length="81" mass="9317">MQEWLPRIEGLVLKKYLEDKGYIMSTIKIKQVKSRIGAPANQRKILDALGLRKLNRVVEHEETPSIIGMVNKVKHLVIIVK</sequence>
<protein>
    <submittedName>
        <fullName evidence="5">50S ribosomal protein L30</fullName>
    </submittedName>
</protein>
<evidence type="ECO:0000256" key="2">
    <source>
        <dbReference type="ARBA" id="ARBA00022980"/>
    </source>
</evidence>
<accession>A0A5J4S9H2</accession>
<dbReference type="Gene3D" id="3.30.1390.20">
    <property type="entry name" value="Ribosomal protein L30, ferredoxin-like fold domain"/>
    <property type="match status" value="1"/>
</dbReference>
<evidence type="ECO:0000256" key="3">
    <source>
        <dbReference type="ARBA" id="ARBA00023274"/>
    </source>
</evidence>
<dbReference type="InterPro" id="IPR016082">
    <property type="entry name" value="Ribosomal_uL30_ferredoxin-like"/>
</dbReference>
<reference evidence="5" key="1">
    <citation type="submission" date="2019-03" db="EMBL/GenBank/DDBJ databases">
        <title>Single cell metagenomics reveals metabolic interactions within the superorganism composed of flagellate Streblomastix strix and complex community of Bacteroidetes bacteria on its surface.</title>
        <authorList>
            <person name="Treitli S.C."/>
            <person name="Kolisko M."/>
            <person name="Husnik F."/>
            <person name="Keeling P."/>
            <person name="Hampl V."/>
        </authorList>
    </citation>
    <scope>NUCLEOTIDE SEQUENCE</scope>
    <source>
        <strain evidence="5">STM</strain>
    </source>
</reference>
<dbReference type="SUPFAM" id="SSF55129">
    <property type="entry name" value="Ribosomal protein L30p/L7e"/>
    <property type="match status" value="1"/>
</dbReference>
<name>A0A5J4S9H2_9ZZZZ</name>
<dbReference type="CDD" id="cd01658">
    <property type="entry name" value="Ribosomal_L30"/>
    <property type="match status" value="1"/>
</dbReference>
<dbReference type="PANTHER" id="PTHR15892">
    <property type="entry name" value="MITOCHONDRIAL RIBOSOMAL PROTEIN L30"/>
    <property type="match status" value="1"/>
</dbReference>
<organism evidence="5">
    <name type="scientific">termite gut metagenome</name>
    <dbReference type="NCBI Taxonomy" id="433724"/>
    <lineage>
        <taxon>unclassified sequences</taxon>
        <taxon>metagenomes</taxon>
        <taxon>organismal metagenomes</taxon>
    </lineage>
</organism>
<dbReference type="NCBIfam" id="TIGR01308">
    <property type="entry name" value="rpmD_bact"/>
    <property type="match status" value="1"/>
</dbReference>
<dbReference type="EMBL" id="SNRY01000305">
    <property type="protein sequence ID" value="KAA6342806.1"/>
    <property type="molecule type" value="Genomic_DNA"/>
</dbReference>
<dbReference type="InterPro" id="IPR036919">
    <property type="entry name" value="Ribo_uL30_ferredoxin-like_sf"/>
</dbReference>
<gene>
    <name evidence="5" type="ORF">EZS27_009484</name>
</gene>
<dbReference type="Pfam" id="PF00327">
    <property type="entry name" value="Ribosomal_L30"/>
    <property type="match status" value="1"/>
</dbReference>
<dbReference type="InterPro" id="IPR005996">
    <property type="entry name" value="Ribosomal_uL30_bac-type"/>
</dbReference>
<dbReference type="GO" id="GO:0022625">
    <property type="term" value="C:cytosolic large ribosomal subunit"/>
    <property type="evidence" value="ECO:0007669"/>
    <property type="project" value="TreeGrafter"/>
</dbReference>
<dbReference type="GO" id="GO:0003735">
    <property type="term" value="F:structural constituent of ribosome"/>
    <property type="evidence" value="ECO:0007669"/>
    <property type="project" value="InterPro"/>
</dbReference>
<dbReference type="HAMAP" id="MF_01371_B">
    <property type="entry name" value="Ribosomal_uL30_B"/>
    <property type="match status" value="1"/>
</dbReference>
<comment type="caution">
    <text evidence="5">The sequence shown here is derived from an EMBL/GenBank/DDBJ whole genome shotgun (WGS) entry which is preliminary data.</text>
</comment>
<proteinExistence type="inferred from homology"/>
<dbReference type="AlphaFoldDB" id="A0A5J4S9H2"/>
<dbReference type="FunFam" id="3.30.1390.20:FF:000001">
    <property type="entry name" value="50S ribosomal protein L30"/>
    <property type="match status" value="1"/>
</dbReference>
<dbReference type="GO" id="GO:0006412">
    <property type="term" value="P:translation"/>
    <property type="evidence" value="ECO:0007669"/>
    <property type="project" value="InterPro"/>
</dbReference>
<keyword evidence="2 5" id="KW-0689">Ribosomal protein</keyword>
<evidence type="ECO:0000313" key="5">
    <source>
        <dbReference type="EMBL" id="KAA6342806.1"/>
    </source>
</evidence>
<feature type="domain" description="Large ribosomal subunit protein uL30-like ferredoxin-like fold" evidence="4">
    <location>
        <begin position="27"/>
        <end position="77"/>
    </location>
</feature>
<dbReference type="PANTHER" id="PTHR15892:SF2">
    <property type="entry name" value="LARGE RIBOSOMAL SUBUNIT PROTEIN UL30M"/>
    <property type="match status" value="1"/>
</dbReference>
<evidence type="ECO:0000259" key="4">
    <source>
        <dbReference type="Pfam" id="PF00327"/>
    </source>
</evidence>
<keyword evidence="3" id="KW-0687">Ribonucleoprotein</keyword>
<comment type="similarity">
    <text evidence="1">Belongs to the universal ribosomal protein uL30 family.</text>
</comment>
<evidence type="ECO:0000256" key="1">
    <source>
        <dbReference type="ARBA" id="ARBA00007594"/>
    </source>
</evidence>